<dbReference type="OrthoDB" id="492479at2"/>
<proteinExistence type="predicted"/>
<reference evidence="1 2" key="1">
    <citation type="submission" date="2016-04" db="EMBL/GenBank/DDBJ databases">
        <title>Draft Genome Assembly of the Bloom-forming Cyanobacterium Nodularia spumigena Strain CENA596 in Shrimp Production Ponds.</title>
        <authorList>
            <person name="Popin R.V."/>
            <person name="Rigonato J."/>
            <person name="Abreu V.A."/>
            <person name="Andreote A.P."/>
            <person name="Silveira S.B."/>
            <person name="Odebrecht C."/>
            <person name="Fiore M.F."/>
        </authorList>
    </citation>
    <scope>NUCLEOTIDE SEQUENCE [LARGE SCALE GENOMIC DNA]</scope>
    <source>
        <strain evidence="1 2">CENA596</strain>
    </source>
</reference>
<evidence type="ECO:0000313" key="2">
    <source>
        <dbReference type="Proteomes" id="UP000076555"/>
    </source>
</evidence>
<dbReference type="EMBL" id="LWAJ01000224">
    <property type="protein sequence ID" value="KZL48758.1"/>
    <property type="molecule type" value="Genomic_DNA"/>
</dbReference>
<dbReference type="Proteomes" id="UP000076555">
    <property type="component" value="Unassembled WGS sequence"/>
</dbReference>
<gene>
    <name evidence="1" type="ORF">A2T98_16405</name>
</gene>
<name>A0A166IRY2_NODSP</name>
<sequence length="106" mass="10779">MKHPFDLEITELQSLNLEFQEVTDKEAAEITGGLTFPFTFDLGANGGGFPNPSPSSFQIPASSFQIPPFTIGGNGGGGQATTLAVGEEGGDVTTSAVGEEGGDTIG</sequence>
<dbReference type="AlphaFoldDB" id="A0A166IRY2"/>
<organism evidence="1 2">
    <name type="scientific">Nodularia spumigena CENA596</name>
    <dbReference type="NCBI Taxonomy" id="1819295"/>
    <lineage>
        <taxon>Bacteria</taxon>
        <taxon>Bacillati</taxon>
        <taxon>Cyanobacteriota</taxon>
        <taxon>Cyanophyceae</taxon>
        <taxon>Nostocales</taxon>
        <taxon>Nodulariaceae</taxon>
        <taxon>Nodularia</taxon>
    </lineage>
</organism>
<accession>A0A166IRY2</accession>
<comment type="caution">
    <text evidence="1">The sequence shown here is derived from an EMBL/GenBank/DDBJ whole genome shotgun (WGS) entry which is preliminary data.</text>
</comment>
<evidence type="ECO:0000313" key="1">
    <source>
        <dbReference type="EMBL" id="KZL48758.1"/>
    </source>
</evidence>
<protein>
    <submittedName>
        <fullName evidence="1">Uncharacterized protein</fullName>
    </submittedName>
</protein>
<dbReference type="RefSeq" id="WP_063873699.1">
    <property type="nucleotide sequence ID" value="NZ_CAWMRI010000224.1"/>
</dbReference>